<feature type="transmembrane region" description="Helical" evidence="1">
    <location>
        <begin position="34"/>
        <end position="52"/>
    </location>
</feature>
<feature type="transmembrane region" description="Helical" evidence="1">
    <location>
        <begin position="87"/>
        <end position="105"/>
    </location>
</feature>
<comment type="caution">
    <text evidence="2">The sequence shown here is derived from an EMBL/GenBank/DDBJ whole genome shotgun (WGS) entry which is preliminary data.</text>
</comment>
<accession>A0A5M5HIH7</accession>
<keyword evidence="1" id="KW-0812">Transmembrane</keyword>
<dbReference type="Proteomes" id="UP000478493">
    <property type="component" value="Unassembled WGS sequence"/>
</dbReference>
<feature type="transmembrane region" description="Helical" evidence="1">
    <location>
        <begin position="159"/>
        <end position="187"/>
    </location>
</feature>
<evidence type="ECO:0000256" key="1">
    <source>
        <dbReference type="SAM" id="Phobius"/>
    </source>
</evidence>
<keyword evidence="1" id="KW-1133">Transmembrane helix</keyword>
<dbReference type="AlphaFoldDB" id="A0A5M5HIH7"/>
<organism evidence="2 3">
    <name type="scientific">Bacteroides ovatus</name>
    <dbReference type="NCBI Taxonomy" id="28116"/>
    <lineage>
        <taxon>Bacteria</taxon>
        <taxon>Pseudomonadati</taxon>
        <taxon>Bacteroidota</taxon>
        <taxon>Bacteroidia</taxon>
        <taxon>Bacteroidales</taxon>
        <taxon>Bacteroidaceae</taxon>
        <taxon>Bacteroides</taxon>
    </lineage>
</organism>
<evidence type="ECO:0000313" key="3">
    <source>
        <dbReference type="Proteomes" id="UP000478493"/>
    </source>
</evidence>
<keyword evidence="1" id="KW-0472">Membrane</keyword>
<proteinExistence type="predicted"/>
<evidence type="ECO:0008006" key="4">
    <source>
        <dbReference type="Google" id="ProtNLM"/>
    </source>
</evidence>
<feature type="transmembrane region" description="Helical" evidence="1">
    <location>
        <begin position="58"/>
        <end position="75"/>
    </location>
</feature>
<feature type="transmembrane region" description="Helical" evidence="1">
    <location>
        <begin position="279"/>
        <end position="299"/>
    </location>
</feature>
<name>A0A5M5HIH7_BACOV</name>
<gene>
    <name evidence="2" type="ORF">F3B85_06500</name>
</gene>
<feature type="transmembrane region" description="Helical" evidence="1">
    <location>
        <begin position="6"/>
        <end position="27"/>
    </location>
</feature>
<protein>
    <recommendedName>
        <fullName evidence="4">O-antigen ligase family protein</fullName>
    </recommendedName>
</protein>
<evidence type="ECO:0000313" key="2">
    <source>
        <dbReference type="EMBL" id="KAA4539645.1"/>
    </source>
</evidence>
<feature type="transmembrane region" description="Helical" evidence="1">
    <location>
        <begin position="311"/>
        <end position="329"/>
    </location>
</feature>
<dbReference type="EMBL" id="VWGP01000004">
    <property type="protein sequence ID" value="KAA4539645.1"/>
    <property type="molecule type" value="Genomic_DNA"/>
</dbReference>
<reference evidence="2 3" key="1">
    <citation type="journal article" date="2019" name="Nat. Med.">
        <title>A library of human gut bacterial isolates paired with longitudinal multiomics data enables mechanistic microbiome research.</title>
        <authorList>
            <person name="Poyet M."/>
            <person name="Groussin M."/>
            <person name="Gibbons S.M."/>
            <person name="Avila-Pacheco J."/>
            <person name="Jiang X."/>
            <person name="Kearney S.M."/>
            <person name="Perrotta A.R."/>
            <person name="Berdy B."/>
            <person name="Zhao S."/>
            <person name="Lieberman T.D."/>
            <person name="Swanson P.K."/>
            <person name="Smith M."/>
            <person name="Roesemann S."/>
            <person name="Alexander J.E."/>
            <person name="Rich S.A."/>
            <person name="Livny J."/>
            <person name="Vlamakis H."/>
            <person name="Clish C."/>
            <person name="Bullock K."/>
            <person name="Deik A."/>
            <person name="Scott J."/>
            <person name="Pierce K.A."/>
            <person name="Xavier R.J."/>
            <person name="Alm E.J."/>
        </authorList>
    </citation>
    <scope>NUCLEOTIDE SEQUENCE [LARGE SCALE GENOMIC DNA]</scope>
    <source>
        <strain evidence="2 3">BIOML-A41</strain>
    </source>
</reference>
<dbReference type="RefSeq" id="WP_130060781.1">
    <property type="nucleotide sequence ID" value="NZ_CAKJZH010000002.1"/>
</dbReference>
<sequence length="361" mass="41800">MINNIPNLSIPSVLLHIITYGPILFVLSFSRFQYLVQIKGVIFLAFFVYFFHYTLDRVYLFDIIELLIVPVILVLYRRFVRDDKYHLLLYTAVTIYLINCVVSLYEYNYKINLFYSELTYFDRFRSSGIWGHPLYNALIHGGCMLFIIMSSLNKYFKAILWFLGLYVIFCFDARAATIVTVGLSVGILYCRRVISKRNIIYIIAIGIIFALILDKIGNTELGGKLFADETRSFDDGSSRVRIVTIEAFLKQPFDSIMMGVDDQFTLANRYGIVCFENSFIALVLRYGLLLAALIIYILARYTFKLTDRLQIRERLIVVCYIFLSGITSMALTSGYVWICYFSFYLMFCGASNLASDAKMER</sequence>
<feature type="transmembrane region" description="Helical" evidence="1">
    <location>
        <begin position="199"/>
        <end position="217"/>
    </location>
</feature>